<evidence type="ECO:0000313" key="2">
    <source>
        <dbReference type="EMBL" id="PWN87087.1"/>
    </source>
</evidence>
<keyword evidence="3" id="KW-1185">Reference proteome</keyword>
<feature type="region of interest" description="Disordered" evidence="1">
    <location>
        <begin position="1"/>
        <end position="29"/>
    </location>
</feature>
<gene>
    <name evidence="2" type="ORF">FA10DRAFT_194260</name>
</gene>
<feature type="compositionally biased region" description="Basic residues" evidence="1">
    <location>
        <begin position="14"/>
        <end position="25"/>
    </location>
</feature>
<evidence type="ECO:0000256" key="1">
    <source>
        <dbReference type="SAM" id="MobiDB-lite"/>
    </source>
</evidence>
<dbReference type="EMBL" id="KZ819641">
    <property type="protein sequence ID" value="PWN87087.1"/>
    <property type="molecule type" value="Genomic_DNA"/>
</dbReference>
<dbReference type="AlphaFoldDB" id="A0A316YC70"/>
<evidence type="ECO:0000313" key="3">
    <source>
        <dbReference type="Proteomes" id="UP000245768"/>
    </source>
</evidence>
<protein>
    <submittedName>
        <fullName evidence="2">Uncharacterized protein</fullName>
    </submittedName>
</protein>
<proteinExistence type="predicted"/>
<dbReference type="RefSeq" id="XP_025374285.1">
    <property type="nucleotide sequence ID" value="XM_025518391.1"/>
</dbReference>
<name>A0A316YC70_9BASI</name>
<reference evidence="2 3" key="1">
    <citation type="journal article" date="2018" name="Mol. Biol. Evol.">
        <title>Broad Genomic Sampling Reveals a Smut Pathogenic Ancestry of the Fungal Clade Ustilaginomycotina.</title>
        <authorList>
            <person name="Kijpornyongpan T."/>
            <person name="Mondo S.J."/>
            <person name="Barry K."/>
            <person name="Sandor L."/>
            <person name="Lee J."/>
            <person name="Lipzen A."/>
            <person name="Pangilinan J."/>
            <person name="LaButti K."/>
            <person name="Hainaut M."/>
            <person name="Henrissat B."/>
            <person name="Grigoriev I.V."/>
            <person name="Spatafora J.W."/>
            <person name="Aime M.C."/>
        </authorList>
    </citation>
    <scope>NUCLEOTIDE SEQUENCE [LARGE SCALE GENOMIC DNA]</scope>
    <source>
        <strain evidence="2 3">MCA 4198</strain>
    </source>
</reference>
<dbReference type="InParanoid" id="A0A316YC70"/>
<dbReference type="GeneID" id="37040307"/>
<organism evidence="2 3">
    <name type="scientific">Acaromyces ingoldii</name>
    <dbReference type="NCBI Taxonomy" id="215250"/>
    <lineage>
        <taxon>Eukaryota</taxon>
        <taxon>Fungi</taxon>
        <taxon>Dikarya</taxon>
        <taxon>Basidiomycota</taxon>
        <taxon>Ustilaginomycotina</taxon>
        <taxon>Exobasidiomycetes</taxon>
        <taxon>Exobasidiales</taxon>
        <taxon>Cryptobasidiaceae</taxon>
        <taxon>Acaromyces</taxon>
    </lineage>
</organism>
<accession>A0A316YC70</accession>
<sequence length="184" mass="20632">MMRPLTLSLPFASHKSRPTAHKKTKHQAEGSRQALAALTQEIIDADEGALAARPRRGSGQPLKSRRTMALRRSAGFDSWLSASRSMAERLRSRPSGIRAAIHNMPFSSTTRCVSHGRPLRLSPSHLSVIYLPSIWQSAAHQYMRILIDERHEPTIGESAFADEVSASHRERVRFRRGLMSGWDI</sequence>
<dbReference type="Proteomes" id="UP000245768">
    <property type="component" value="Unassembled WGS sequence"/>
</dbReference>